<feature type="region of interest" description="Disordered" evidence="18">
    <location>
        <begin position="182"/>
        <end position="210"/>
    </location>
</feature>
<comment type="catalytic activity">
    <reaction evidence="2 17">
        <text>a 1,2-diacyl-sn-glycero-3-phosphocholine + H2O = a 1-acyl-sn-glycero-3-phosphocholine + a fatty acid + H(+)</text>
        <dbReference type="Rhea" id="RHEA:15801"/>
        <dbReference type="ChEBI" id="CHEBI:15377"/>
        <dbReference type="ChEBI" id="CHEBI:15378"/>
        <dbReference type="ChEBI" id="CHEBI:28868"/>
        <dbReference type="ChEBI" id="CHEBI:57643"/>
        <dbReference type="ChEBI" id="CHEBI:58168"/>
        <dbReference type="EC" id="3.1.1.4"/>
    </reaction>
</comment>
<evidence type="ECO:0000256" key="8">
    <source>
        <dbReference type="ARBA" id="ARBA00022729"/>
    </source>
</evidence>
<comment type="subcellular location">
    <subcellularLocation>
        <location evidence="17">Cell outer membrane</location>
        <topology evidence="17">Multi-pass membrane protein</topology>
    </subcellularLocation>
    <text evidence="17">One of the very few enzymes located there.</text>
</comment>
<dbReference type="PANTHER" id="PTHR40457:SF1">
    <property type="entry name" value="PHOSPHOLIPASE A1"/>
    <property type="match status" value="1"/>
</dbReference>
<dbReference type="GO" id="GO:0008970">
    <property type="term" value="F:phospholipase A1 activity"/>
    <property type="evidence" value="ECO:0007669"/>
    <property type="project" value="UniProtKB-EC"/>
</dbReference>
<dbReference type="Pfam" id="PF02253">
    <property type="entry name" value="PLA1"/>
    <property type="match status" value="1"/>
</dbReference>
<evidence type="ECO:0000256" key="2">
    <source>
        <dbReference type="ARBA" id="ARBA00001604"/>
    </source>
</evidence>
<keyword evidence="12 17" id="KW-0443">Lipid metabolism</keyword>
<evidence type="ECO:0000256" key="14">
    <source>
        <dbReference type="ARBA" id="ARBA00023237"/>
    </source>
</evidence>
<evidence type="ECO:0000256" key="4">
    <source>
        <dbReference type="ARBA" id="ARBA00011702"/>
    </source>
</evidence>
<evidence type="ECO:0000256" key="5">
    <source>
        <dbReference type="ARBA" id="ARBA00022452"/>
    </source>
</evidence>
<evidence type="ECO:0000256" key="3">
    <source>
        <dbReference type="ARBA" id="ARBA00010525"/>
    </source>
</evidence>
<keyword evidence="8" id="KW-0732">Signal</keyword>
<evidence type="ECO:0000256" key="9">
    <source>
        <dbReference type="ARBA" id="ARBA00022801"/>
    </source>
</evidence>
<feature type="binding site" description="in dimeric form" evidence="16">
    <location>
        <position position="413"/>
    </location>
    <ligand>
        <name>Ca(2+)</name>
        <dbReference type="ChEBI" id="CHEBI:29108"/>
        <label>1</label>
    </ligand>
</feature>
<dbReference type="PANTHER" id="PTHR40457">
    <property type="entry name" value="PHOSPHOLIPASE A1"/>
    <property type="match status" value="1"/>
</dbReference>
<dbReference type="InterPro" id="IPR036541">
    <property type="entry name" value="PLipase_A1_sf"/>
</dbReference>
<dbReference type="PRINTS" id="PR01486">
    <property type="entry name" value="PHPHLIPASEA1"/>
</dbReference>
<evidence type="ECO:0000313" key="19">
    <source>
        <dbReference type="EMBL" id="CAB3798144.1"/>
    </source>
</evidence>
<evidence type="ECO:0000256" key="1">
    <source>
        <dbReference type="ARBA" id="ARBA00000111"/>
    </source>
</evidence>
<organism evidence="19 20">
    <name type="scientific">Pararobbsia alpina</name>
    <dbReference type="NCBI Taxonomy" id="621374"/>
    <lineage>
        <taxon>Bacteria</taxon>
        <taxon>Pseudomonadati</taxon>
        <taxon>Pseudomonadota</taxon>
        <taxon>Betaproteobacteria</taxon>
        <taxon>Burkholderiales</taxon>
        <taxon>Burkholderiaceae</taxon>
        <taxon>Pararobbsia</taxon>
    </lineage>
</organism>
<evidence type="ECO:0000256" key="12">
    <source>
        <dbReference type="ARBA" id="ARBA00023098"/>
    </source>
</evidence>
<evidence type="ECO:0000256" key="17">
    <source>
        <dbReference type="RuleBase" id="RU366027"/>
    </source>
</evidence>
<reference evidence="19 20" key="1">
    <citation type="submission" date="2020-04" db="EMBL/GenBank/DDBJ databases">
        <authorList>
            <person name="De Canck E."/>
        </authorList>
    </citation>
    <scope>NUCLEOTIDE SEQUENCE [LARGE SCALE GENOMIC DNA]</scope>
    <source>
        <strain evidence="19 20">LMG 28138</strain>
    </source>
</reference>
<dbReference type="CDD" id="cd00541">
    <property type="entry name" value="OMPLA"/>
    <property type="match status" value="1"/>
</dbReference>
<name>A0A6S7D7N2_9BURK</name>
<evidence type="ECO:0000256" key="18">
    <source>
        <dbReference type="SAM" id="MobiDB-lite"/>
    </source>
</evidence>
<dbReference type="EC" id="3.1.1.32" evidence="17"/>
<dbReference type="EMBL" id="CADIKM010000028">
    <property type="protein sequence ID" value="CAB3798144.1"/>
    <property type="molecule type" value="Genomic_DNA"/>
</dbReference>
<keyword evidence="20" id="KW-1185">Reference proteome</keyword>
<dbReference type="GO" id="GO:0009279">
    <property type="term" value="C:cell outer membrane"/>
    <property type="evidence" value="ECO:0007669"/>
    <property type="project" value="UniProtKB-SubCell"/>
</dbReference>
<comment type="subunit">
    <text evidence="4 17">Homodimer; dimerization is reversible, and the dimeric form is the active one.</text>
</comment>
<keyword evidence="5" id="KW-1134">Transmembrane beta strand</keyword>
<evidence type="ECO:0000256" key="6">
    <source>
        <dbReference type="ARBA" id="ARBA00022692"/>
    </source>
</evidence>
<evidence type="ECO:0000256" key="7">
    <source>
        <dbReference type="ARBA" id="ARBA00022723"/>
    </source>
</evidence>
<feature type="binding site" description="in dimeric form" evidence="16">
    <location>
        <position position="330"/>
    </location>
    <ligand>
        <name>Ca(2+)</name>
        <dbReference type="ChEBI" id="CHEBI:29108"/>
        <label>1</label>
    </ligand>
</feature>
<proteinExistence type="inferred from homology"/>
<feature type="active site" description="Proton acceptor" evidence="15">
    <location>
        <position position="367"/>
    </location>
</feature>
<feature type="binding site" description="in dimeric form" evidence="16">
    <location>
        <position position="377"/>
    </location>
    <ligand>
        <name>Ca(2+)</name>
        <dbReference type="ChEBI" id="CHEBI:29108"/>
        <label>1</label>
    </ligand>
</feature>
<dbReference type="GO" id="GO:0046872">
    <property type="term" value="F:metal ion binding"/>
    <property type="evidence" value="ECO:0007669"/>
    <property type="project" value="UniProtKB-KW"/>
</dbReference>
<keyword evidence="9 17" id="KW-0378">Hydrolase</keyword>
<keyword evidence="7 16" id="KW-0479">Metal-binding</keyword>
<dbReference type="AlphaFoldDB" id="A0A6S7D7N2"/>
<comment type="cofactor">
    <cofactor evidence="17">
        <name>Ca(2+)</name>
        <dbReference type="ChEBI" id="CHEBI:29108"/>
    </cofactor>
    <text evidence="17">Binds 1 Ca(2+) ion per monomer. In the dimeric form the Ca(2+) is bound by different amino acids with binding of each Ca(2+) shared with ligands coming from each monomer. The Ca(2+) ion may have a role in catalysis.</text>
</comment>
<dbReference type="Proteomes" id="UP000494115">
    <property type="component" value="Unassembled WGS sequence"/>
</dbReference>
<feature type="compositionally biased region" description="Low complexity" evidence="18">
    <location>
        <begin position="182"/>
        <end position="197"/>
    </location>
</feature>
<keyword evidence="6" id="KW-0812">Transmembrane</keyword>
<evidence type="ECO:0000256" key="10">
    <source>
        <dbReference type="ARBA" id="ARBA00022837"/>
    </source>
</evidence>
<keyword evidence="10 16" id="KW-0106">Calcium</keyword>
<accession>A0A6S7D7N2</accession>
<dbReference type="RefSeq" id="WP_246257788.1">
    <property type="nucleotide sequence ID" value="NZ_CADIKM010000028.1"/>
</dbReference>
<evidence type="ECO:0000256" key="11">
    <source>
        <dbReference type="ARBA" id="ARBA00022963"/>
    </source>
</evidence>
<keyword evidence="13" id="KW-0472">Membrane</keyword>
<comment type="function">
    <text evidence="17">Hydrolysis of phosphatidylcholine with phospholipase A2 (EC 3.1.1.4) and phospholipase A1 (EC 3.1.1.32) activities.</text>
</comment>
<sequence>MVHLMPHFNHAPRRRHYPAMPVWLPLSLAAWLGLCFGSPSYATVTLLQPPRELAGEQPLTLTLLLAQDAPGSQRYEIPASLDVQLVTTDGLPPRRLTLQRASAQPASVTLKSGQYRKVVYSIAWPKDLRGTLRVVPVGFDAAESLVVLNWGAQAAGNATTAAAPLVPITTPNVASNAATNAATEGTGSAGTPTATNGASGGGTSGMTAAQGTNETAGVAAEGTTPGSNVAVGTGTAGGAIVAAQPAPSSPADASAGLASAPAPLPVEATRLSFYEPVYMAVGPSGDTTAKFQLSFKYRLFQPKDPRSRSLLDNLYFGYTQLSIWDLSEESKPFKDTNFKPSLFYYLPDTGVRASWFSQLGIQAGLEHESNGKDGTDSRSINTVFVRPTLTWNNVLGNRLVFSPKIYYYLEKSDNPDIAKYRGYADLLVQYGDPDALELAATFRKGTSNGYGSVDAQLTYPMGKIFGAGFGGYLFLDVFSGYGETLIDYNSRTNAVRIGYSISR</sequence>
<dbReference type="InterPro" id="IPR003187">
    <property type="entry name" value="PLipase_A1"/>
</dbReference>
<comment type="catalytic activity">
    <reaction evidence="1 17">
        <text>a 1,2-diacyl-sn-glycero-3-phosphocholine + H2O = a 2-acyl-sn-glycero-3-phosphocholine + a fatty acid + H(+)</text>
        <dbReference type="Rhea" id="RHEA:18689"/>
        <dbReference type="ChEBI" id="CHEBI:15377"/>
        <dbReference type="ChEBI" id="CHEBI:15378"/>
        <dbReference type="ChEBI" id="CHEBI:28868"/>
        <dbReference type="ChEBI" id="CHEBI:57643"/>
        <dbReference type="ChEBI" id="CHEBI:57875"/>
        <dbReference type="EC" id="3.1.1.32"/>
    </reaction>
</comment>
<evidence type="ECO:0000256" key="16">
    <source>
        <dbReference type="PIRSR" id="PIRSR603187-2"/>
    </source>
</evidence>
<gene>
    <name evidence="19" type="ORF">LMG28138_04398</name>
</gene>
<evidence type="ECO:0000256" key="13">
    <source>
        <dbReference type="ARBA" id="ARBA00023136"/>
    </source>
</evidence>
<dbReference type="Gene3D" id="2.40.230.10">
    <property type="entry name" value="Phospholipase A1"/>
    <property type="match status" value="1"/>
</dbReference>
<dbReference type="SUPFAM" id="SSF56931">
    <property type="entry name" value="Outer membrane phospholipase A (OMPLA)"/>
    <property type="match status" value="1"/>
</dbReference>
<evidence type="ECO:0000256" key="15">
    <source>
        <dbReference type="PIRSR" id="PIRSR603187-1"/>
    </source>
</evidence>
<dbReference type="GO" id="GO:0004623">
    <property type="term" value="F:phospholipase A2 activity"/>
    <property type="evidence" value="ECO:0007669"/>
    <property type="project" value="UniProtKB-EC"/>
</dbReference>
<keyword evidence="11 17" id="KW-0442">Lipid degradation</keyword>
<feature type="active site" description="Nucleophile" evidence="15">
    <location>
        <position position="369"/>
    </location>
</feature>
<keyword evidence="14 17" id="KW-0998">Cell outer membrane</keyword>
<evidence type="ECO:0000313" key="20">
    <source>
        <dbReference type="Proteomes" id="UP000494115"/>
    </source>
</evidence>
<comment type="similarity">
    <text evidence="3 17">Belongs to the phospholipase A1 family.</text>
</comment>
<dbReference type="GO" id="GO:0016042">
    <property type="term" value="P:lipid catabolic process"/>
    <property type="evidence" value="ECO:0007669"/>
    <property type="project" value="UniProtKB-KW"/>
</dbReference>
<protein>
    <recommendedName>
        <fullName evidence="17">Phospholipase A1</fullName>
        <ecNumber evidence="17">3.1.1.32</ecNumber>
        <ecNumber evidence="17">3.1.1.4</ecNumber>
    </recommendedName>
    <alternativeName>
        <fullName evidence="17">Phosphatidylcholine 1-acylhydrolase</fullName>
    </alternativeName>
</protein>
<dbReference type="EC" id="3.1.1.4" evidence="17"/>